<proteinExistence type="inferred from homology"/>
<evidence type="ECO:0000256" key="5">
    <source>
        <dbReference type="ARBA" id="ARBA00022692"/>
    </source>
</evidence>
<dbReference type="Pfam" id="PF00528">
    <property type="entry name" value="BPD_transp_1"/>
    <property type="match status" value="1"/>
</dbReference>
<evidence type="ECO:0000256" key="8">
    <source>
        <dbReference type="RuleBase" id="RU363032"/>
    </source>
</evidence>
<keyword evidence="7 8" id="KW-0472">Membrane</keyword>
<dbReference type="Gene3D" id="1.10.3720.10">
    <property type="entry name" value="MetI-like"/>
    <property type="match status" value="1"/>
</dbReference>
<feature type="transmembrane region" description="Helical" evidence="8">
    <location>
        <begin position="105"/>
        <end position="123"/>
    </location>
</feature>
<dbReference type="CDD" id="cd06261">
    <property type="entry name" value="TM_PBP2"/>
    <property type="match status" value="1"/>
</dbReference>
<evidence type="ECO:0000256" key="1">
    <source>
        <dbReference type="ARBA" id="ARBA00004651"/>
    </source>
</evidence>
<keyword evidence="4" id="KW-1003">Cell membrane</keyword>
<evidence type="ECO:0000256" key="7">
    <source>
        <dbReference type="ARBA" id="ARBA00023136"/>
    </source>
</evidence>
<evidence type="ECO:0000259" key="9">
    <source>
        <dbReference type="PROSITE" id="PS50928"/>
    </source>
</evidence>
<evidence type="ECO:0000313" key="10">
    <source>
        <dbReference type="EMBL" id="MDQ0457795.1"/>
    </source>
</evidence>
<dbReference type="Proteomes" id="UP001235269">
    <property type="component" value="Unassembled WGS sequence"/>
</dbReference>
<keyword evidence="3 8" id="KW-0813">Transport</keyword>
<feature type="transmembrane region" description="Helical" evidence="8">
    <location>
        <begin position="26"/>
        <end position="46"/>
    </location>
</feature>
<accession>A0ABU0IHQ7</accession>
<dbReference type="InterPro" id="IPR035906">
    <property type="entry name" value="MetI-like_sf"/>
</dbReference>
<dbReference type="PANTHER" id="PTHR42929">
    <property type="entry name" value="INNER MEMBRANE ABC TRANSPORTER PERMEASE PROTEIN YDCU-RELATED-RELATED"/>
    <property type="match status" value="1"/>
</dbReference>
<feature type="transmembrane region" description="Helical" evidence="8">
    <location>
        <begin position="255"/>
        <end position="278"/>
    </location>
</feature>
<evidence type="ECO:0000256" key="4">
    <source>
        <dbReference type="ARBA" id="ARBA00022475"/>
    </source>
</evidence>
<dbReference type="InterPro" id="IPR000515">
    <property type="entry name" value="MetI-like"/>
</dbReference>
<sequence>MANYGEVASQAEKPARPASITGNFSATLPALVLILIFFVLPVAALLTRSVTEPALGLGNYAELLGSSTYLRIFTNTFLVSGLVTVISLIIGFPVAWALAIMPERLAKFIFAIVLLSMWTNLLARTYAWMVLLQRTGVINKTLMGLGLIDQPLTMVNNLVGVTIGMTYIMLPFIIIPLYGVIRKIDPAILQAAALCGATRFQSLIHVLLPLAMPGMMSGGLMVFVMSLGYFVTPSLLGGTANMMLAELIAQFVQSLVNWGMGGAAALVLLVVTLSLYALQLKWFGTAGQGGR</sequence>
<comment type="caution">
    <text evidence="10">The sequence shown here is derived from an EMBL/GenBank/DDBJ whole genome shotgun (WGS) entry which is preliminary data.</text>
</comment>
<keyword evidence="11" id="KW-1185">Reference proteome</keyword>
<dbReference type="PROSITE" id="PS50928">
    <property type="entry name" value="ABC_TM1"/>
    <property type="match status" value="1"/>
</dbReference>
<evidence type="ECO:0000256" key="6">
    <source>
        <dbReference type="ARBA" id="ARBA00022989"/>
    </source>
</evidence>
<dbReference type="EMBL" id="JAUSWH010000018">
    <property type="protein sequence ID" value="MDQ0457795.1"/>
    <property type="molecule type" value="Genomic_DNA"/>
</dbReference>
<evidence type="ECO:0000313" key="11">
    <source>
        <dbReference type="Proteomes" id="UP001235269"/>
    </source>
</evidence>
<feature type="transmembrane region" description="Helical" evidence="8">
    <location>
        <begin position="158"/>
        <end position="181"/>
    </location>
</feature>
<dbReference type="PANTHER" id="PTHR42929:SF5">
    <property type="entry name" value="ABC TRANSPORTER PERMEASE PROTEIN"/>
    <property type="match status" value="1"/>
</dbReference>
<feature type="transmembrane region" description="Helical" evidence="8">
    <location>
        <begin position="77"/>
        <end position="99"/>
    </location>
</feature>
<evidence type="ECO:0000256" key="3">
    <source>
        <dbReference type="ARBA" id="ARBA00022448"/>
    </source>
</evidence>
<keyword evidence="5 8" id="KW-0812">Transmembrane</keyword>
<dbReference type="SUPFAM" id="SSF161098">
    <property type="entry name" value="MetI-like"/>
    <property type="match status" value="1"/>
</dbReference>
<protein>
    <submittedName>
        <fullName evidence="10">Spermidine/putrescine transport system permease protein</fullName>
    </submittedName>
</protein>
<feature type="transmembrane region" description="Helical" evidence="8">
    <location>
        <begin position="220"/>
        <end position="243"/>
    </location>
</feature>
<keyword evidence="6 8" id="KW-1133">Transmembrane helix</keyword>
<reference evidence="10 11" key="1">
    <citation type="submission" date="2023-07" db="EMBL/GenBank/DDBJ databases">
        <title>Genomic Encyclopedia of Type Strains, Phase IV (KMG-IV): sequencing the most valuable type-strain genomes for metagenomic binning, comparative biology and taxonomic classification.</title>
        <authorList>
            <person name="Goeker M."/>
        </authorList>
    </citation>
    <scope>NUCLEOTIDE SEQUENCE [LARGE SCALE GENOMIC DNA]</scope>
    <source>
        <strain evidence="10 11">DSM 100301</strain>
    </source>
</reference>
<name>A0ABU0IHQ7_9HYPH</name>
<evidence type="ECO:0000256" key="2">
    <source>
        <dbReference type="ARBA" id="ARBA00007069"/>
    </source>
</evidence>
<organism evidence="10 11">
    <name type="scientific">Rhizobium paknamense</name>
    <dbReference type="NCBI Taxonomy" id="1206817"/>
    <lineage>
        <taxon>Bacteria</taxon>
        <taxon>Pseudomonadati</taxon>
        <taxon>Pseudomonadota</taxon>
        <taxon>Alphaproteobacteria</taxon>
        <taxon>Hyphomicrobiales</taxon>
        <taxon>Rhizobiaceae</taxon>
        <taxon>Rhizobium/Agrobacterium group</taxon>
        <taxon>Rhizobium</taxon>
    </lineage>
</organism>
<feature type="domain" description="ABC transmembrane type-1" evidence="9">
    <location>
        <begin position="73"/>
        <end position="279"/>
    </location>
</feature>
<comment type="similarity">
    <text evidence="2">Belongs to the binding-protein-dependent transport system permease family. CysTW subfamily.</text>
</comment>
<comment type="subcellular location">
    <subcellularLocation>
        <location evidence="1 8">Cell membrane</location>
        <topology evidence="1 8">Multi-pass membrane protein</topology>
    </subcellularLocation>
</comment>
<gene>
    <name evidence="10" type="ORF">QO005_004153</name>
</gene>